<evidence type="ECO:0000256" key="2">
    <source>
        <dbReference type="ARBA" id="ARBA00008749"/>
    </source>
</evidence>
<dbReference type="EMBL" id="PXYW01000001">
    <property type="protein sequence ID" value="PSR35579.1"/>
    <property type="molecule type" value="Genomic_DNA"/>
</dbReference>
<evidence type="ECO:0000256" key="4">
    <source>
        <dbReference type="ARBA" id="ARBA00022516"/>
    </source>
</evidence>
<keyword evidence="9" id="KW-0443">Lipid metabolism</keyword>
<reference evidence="11 12" key="1">
    <citation type="journal article" date="2014" name="BMC Genomics">
        <title>Comparison of environmental and isolate Sulfobacillus genomes reveals diverse carbon, sulfur, nitrogen, and hydrogen metabolisms.</title>
        <authorList>
            <person name="Justice N.B."/>
            <person name="Norman A."/>
            <person name="Brown C.T."/>
            <person name="Singh A."/>
            <person name="Thomas B.C."/>
            <person name="Banfield J.F."/>
        </authorList>
    </citation>
    <scope>NUCLEOTIDE SEQUENCE [LARGE SCALE GENOMIC DNA]</scope>
    <source>
        <strain evidence="11">AMDSBA4</strain>
    </source>
</reference>
<organism evidence="11 12">
    <name type="scientific">Sulfobacillus benefaciens</name>
    <dbReference type="NCBI Taxonomy" id="453960"/>
    <lineage>
        <taxon>Bacteria</taxon>
        <taxon>Bacillati</taxon>
        <taxon>Bacillota</taxon>
        <taxon>Clostridia</taxon>
        <taxon>Eubacteriales</taxon>
        <taxon>Clostridiales Family XVII. Incertae Sedis</taxon>
        <taxon>Sulfobacillus</taxon>
    </lineage>
</organism>
<dbReference type="GO" id="GO:0006633">
    <property type="term" value="P:fatty acid biosynthetic process"/>
    <property type="evidence" value="ECO:0007669"/>
    <property type="project" value="UniProtKB-KW"/>
</dbReference>
<comment type="similarity">
    <text evidence="2">Belongs to the fatty acid desaturase type 2 family.</text>
</comment>
<keyword evidence="5" id="KW-0479">Metal-binding</keyword>
<comment type="caution">
    <text evidence="11">The sequence shown here is derived from an EMBL/GenBank/DDBJ whole genome shotgun (WGS) entry which is preliminary data.</text>
</comment>
<proteinExistence type="inferred from homology"/>
<dbReference type="InterPro" id="IPR012348">
    <property type="entry name" value="RNR-like"/>
</dbReference>
<evidence type="ECO:0000256" key="6">
    <source>
        <dbReference type="ARBA" id="ARBA00022832"/>
    </source>
</evidence>
<evidence type="ECO:0000313" key="12">
    <source>
        <dbReference type="Proteomes" id="UP000242972"/>
    </source>
</evidence>
<dbReference type="AlphaFoldDB" id="A0A2T2XM66"/>
<gene>
    <name evidence="11" type="ORF">C7B46_00640</name>
</gene>
<dbReference type="InterPro" id="IPR005067">
    <property type="entry name" value="Fatty_acid_desaturase-2"/>
</dbReference>
<comment type="cofactor">
    <cofactor evidence="1">
        <name>Fe(2+)</name>
        <dbReference type="ChEBI" id="CHEBI:29033"/>
    </cofactor>
</comment>
<dbReference type="GO" id="GO:0045300">
    <property type="term" value="F:stearoyl-[ACP] desaturase activity"/>
    <property type="evidence" value="ECO:0007669"/>
    <property type="project" value="InterPro"/>
</dbReference>
<evidence type="ECO:0000256" key="10">
    <source>
        <dbReference type="ARBA" id="ARBA00023160"/>
    </source>
</evidence>
<dbReference type="PANTHER" id="PTHR31155:SF9">
    <property type="entry name" value="STEAROYL-[ACYL-CARRIER-PROTEIN] 9-DESATURASE 7, CHLOROPLASTIC"/>
    <property type="match status" value="1"/>
</dbReference>
<dbReference type="Proteomes" id="UP000242972">
    <property type="component" value="Unassembled WGS sequence"/>
</dbReference>
<dbReference type="InterPro" id="IPR009078">
    <property type="entry name" value="Ferritin-like_SF"/>
</dbReference>
<evidence type="ECO:0000313" key="11">
    <source>
        <dbReference type="EMBL" id="PSR35579.1"/>
    </source>
</evidence>
<accession>A0A2T2XM66</accession>
<evidence type="ECO:0000256" key="8">
    <source>
        <dbReference type="ARBA" id="ARBA00023004"/>
    </source>
</evidence>
<dbReference type="GO" id="GO:0005829">
    <property type="term" value="C:cytosol"/>
    <property type="evidence" value="ECO:0007669"/>
    <property type="project" value="TreeGrafter"/>
</dbReference>
<evidence type="ECO:0000256" key="3">
    <source>
        <dbReference type="ARBA" id="ARBA00011738"/>
    </source>
</evidence>
<dbReference type="SUPFAM" id="SSF47240">
    <property type="entry name" value="Ferritin-like"/>
    <property type="match status" value="1"/>
</dbReference>
<dbReference type="Gene3D" id="1.10.620.20">
    <property type="entry name" value="Ribonucleotide Reductase, subunit A"/>
    <property type="match status" value="1"/>
</dbReference>
<protein>
    <submittedName>
        <fullName evidence="11">Fatty acid desaturase</fullName>
    </submittedName>
</protein>
<evidence type="ECO:0000256" key="5">
    <source>
        <dbReference type="ARBA" id="ARBA00022723"/>
    </source>
</evidence>
<dbReference type="GO" id="GO:0046872">
    <property type="term" value="F:metal ion binding"/>
    <property type="evidence" value="ECO:0007669"/>
    <property type="project" value="UniProtKB-KW"/>
</dbReference>
<name>A0A2T2XM66_9FIRM</name>
<keyword evidence="4" id="KW-0444">Lipid biosynthesis</keyword>
<dbReference type="PANTHER" id="PTHR31155">
    <property type="entry name" value="ACYL- ACYL-CARRIER-PROTEIN DESATURASE-RELATED"/>
    <property type="match status" value="1"/>
</dbReference>
<keyword evidence="6" id="KW-0276">Fatty acid metabolism</keyword>
<sequence length="273" mass="31327">MAVRIDWGYHRLLPWERGRNFMDHPWAPDQGTLSAELTLAVETAMLTEVNLPWFTHGLSTVFDQGPSALKQFVHTWTREEDQHARILDVYLLLSRNGDPDARDVLRKNVLESGWHRETDDPFALMVYTSLQELATRVFYLNLARAVDSQDAVLAHILRALAKDETLHYAFYRDATKAYIEEDPGRLATVYRVIPKFVMPGFGMPDFRHRIKVIASHAGYGVAAYYDQVLRIVLEFWGVLEHETSSATREARMALDRHLARLRKAMAHTALPAL</sequence>
<keyword evidence="10" id="KW-0275">Fatty acid biosynthesis</keyword>
<evidence type="ECO:0000256" key="7">
    <source>
        <dbReference type="ARBA" id="ARBA00023002"/>
    </source>
</evidence>
<keyword evidence="7" id="KW-0560">Oxidoreductase</keyword>
<dbReference type="Pfam" id="PF03405">
    <property type="entry name" value="FA_desaturase_2"/>
    <property type="match status" value="1"/>
</dbReference>
<evidence type="ECO:0000256" key="1">
    <source>
        <dbReference type="ARBA" id="ARBA00001954"/>
    </source>
</evidence>
<comment type="subunit">
    <text evidence="3">Homodimer.</text>
</comment>
<keyword evidence="8" id="KW-0408">Iron</keyword>
<evidence type="ECO:0000256" key="9">
    <source>
        <dbReference type="ARBA" id="ARBA00023098"/>
    </source>
</evidence>